<feature type="domain" description="Cupin type-2" evidence="2">
    <location>
        <begin position="42"/>
        <end position="113"/>
    </location>
</feature>
<dbReference type="PANTHER" id="PTHR35848">
    <property type="entry name" value="OXALATE-BINDING PROTEIN"/>
    <property type="match status" value="1"/>
</dbReference>
<reference evidence="3 4" key="1">
    <citation type="submission" date="2017-06" db="EMBL/GenBank/DDBJ databases">
        <title>Complete genome of Francisella halioticida.</title>
        <authorList>
            <person name="Sjodin A."/>
        </authorList>
    </citation>
    <scope>NUCLEOTIDE SEQUENCE [LARGE SCALE GENOMIC DNA]</scope>
    <source>
        <strain evidence="3 4">DSM 23729</strain>
    </source>
</reference>
<dbReference type="RefSeq" id="WP_088773399.1">
    <property type="nucleotide sequence ID" value="NZ_AP023082.1"/>
</dbReference>
<keyword evidence="1" id="KW-0479">Metal-binding</keyword>
<protein>
    <submittedName>
        <fullName evidence="3">Cupin</fullName>
    </submittedName>
</protein>
<proteinExistence type="predicted"/>
<evidence type="ECO:0000313" key="3">
    <source>
        <dbReference type="EMBL" id="ASG68950.1"/>
    </source>
</evidence>
<dbReference type="InterPro" id="IPR013096">
    <property type="entry name" value="Cupin_2"/>
</dbReference>
<name>A0ABM6M256_9GAMM</name>
<dbReference type="InterPro" id="IPR051610">
    <property type="entry name" value="GPI/OXD"/>
</dbReference>
<dbReference type="InterPro" id="IPR014710">
    <property type="entry name" value="RmlC-like_jellyroll"/>
</dbReference>
<dbReference type="Pfam" id="PF07883">
    <property type="entry name" value="Cupin_2"/>
    <property type="match status" value="1"/>
</dbReference>
<dbReference type="PANTHER" id="PTHR35848:SF6">
    <property type="entry name" value="CUPIN TYPE-2 DOMAIN-CONTAINING PROTEIN"/>
    <property type="match status" value="1"/>
</dbReference>
<dbReference type="CDD" id="cd02224">
    <property type="entry name" value="cupin_SPO2919-like"/>
    <property type="match status" value="1"/>
</dbReference>
<dbReference type="Proteomes" id="UP000249910">
    <property type="component" value="Chromosome"/>
</dbReference>
<organism evidence="3 4">
    <name type="scientific">Francisella halioticida</name>
    <dbReference type="NCBI Taxonomy" id="549298"/>
    <lineage>
        <taxon>Bacteria</taxon>
        <taxon>Pseudomonadati</taxon>
        <taxon>Pseudomonadota</taxon>
        <taxon>Gammaproteobacteria</taxon>
        <taxon>Thiotrichales</taxon>
        <taxon>Francisellaceae</taxon>
        <taxon>Francisella</taxon>
    </lineage>
</organism>
<dbReference type="EMBL" id="CP022132">
    <property type="protein sequence ID" value="ASG68950.1"/>
    <property type="molecule type" value="Genomic_DNA"/>
</dbReference>
<keyword evidence="4" id="KW-1185">Reference proteome</keyword>
<evidence type="ECO:0000256" key="1">
    <source>
        <dbReference type="ARBA" id="ARBA00022723"/>
    </source>
</evidence>
<accession>A0ABM6M256</accession>
<gene>
    <name evidence="3" type="ORF">CDV26_11680</name>
</gene>
<evidence type="ECO:0000259" key="2">
    <source>
        <dbReference type="Pfam" id="PF07883"/>
    </source>
</evidence>
<dbReference type="InterPro" id="IPR011051">
    <property type="entry name" value="RmlC_Cupin_sf"/>
</dbReference>
<dbReference type="SUPFAM" id="SSF51182">
    <property type="entry name" value="RmlC-like cupins"/>
    <property type="match status" value="1"/>
</dbReference>
<sequence length="159" mass="18245">MKPFINLDEIDTFEESKEGSYQEKFASISDKRGAKLLGYSITIVPPGKKACPFHNHRINEEMFIILEGVGTLRFGDIEYQIQKHDIIVCPPGDRAVAHQILNTGKYDLKYFCISRNEPYDICEYPDSNKLMSMVGEVGNSKLRHIFRVSDEVDYFDGEK</sequence>
<evidence type="ECO:0000313" key="4">
    <source>
        <dbReference type="Proteomes" id="UP000249910"/>
    </source>
</evidence>
<dbReference type="Gene3D" id="2.60.120.10">
    <property type="entry name" value="Jelly Rolls"/>
    <property type="match status" value="1"/>
</dbReference>